<dbReference type="Gene3D" id="3.40.50.2300">
    <property type="match status" value="1"/>
</dbReference>
<keyword evidence="3 8" id="KW-0597">Phosphoprotein</keyword>
<accession>A0ABP7N230</accession>
<dbReference type="Pfam" id="PF00072">
    <property type="entry name" value="Response_reg"/>
    <property type="match status" value="1"/>
</dbReference>
<protein>
    <submittedName>
        <fullName evidence="13">Envelope stress response regulator transcription factor CpxR</fullName>
    </submittedName>
</protein>
<dbReference type="InterPro" id="IPR039420">
    <property type="entry name" value="WalR-like"/>
</dbReference>
<dbReference type="EMBL" id="BAABBN010000012">
    <property type="protein sequence ID" value="GAA3935017.1"/>
    <property type="molecule type" value="Genomic_DNA"/>
</dbReference>
<evidence type="ECO:0000259" key="11">
    <source>
        <dbReference type="PROSITE" id="PS50110"/>
    </source>
</evidence>
<reference evidence="14" key="1">
    <citation type="journal article" date="2019" name="Int. J. Syst. Evol. Microbiol.">
        <title>The Global Catalogue of Microorganisms (GCM) 10K type strain sequencing project: providing services to taxonomists for standard genome sequencing and annotation.</title>
        <authorList>
            <consortium name="The Broad Institute Genomics Platform"/>
            <consortium name="The Broad Institute Genome Sequencing Center for Infectious Disease"/>
            <person name="Wu L."/>
            <person name="Ma J."/>
        </authorList>
    </citation>
    <scope>NUCLEOTIDE SEQUENCE [LARGE SCALE GENOMIC DNA]</scope>
    <source>
        <strain evidence="14">JCM 17551</strain>
    </source>
</reference>
<evidence type="ECO:0000256" key="3">
    <source>
        <dbReference type="ARBA" id="ARBA00022553"/>
    </source>
</evidence>
<feature type="domain" description="OmpR/PhoB-type" evidence="12">
    <location>
        <begin position="143"/>
        <end position="242"/>
    </location>
</feature>
<feature type="region of interest" description="Disordered" evidence="10">
    <location>
        <begin position="121"/>
        <end position="143"/>
    </location>
</feature>
<keyword evidence="5" id="KW-0805">Transcription regulation</keyword>
<comment type="caution">
    <text evidence="13">The sequence shown here is derived from an EMBL/GenBank/DDBJ whole genome shotgun (WGS) entry which is preliminary data.</text>
</comment>
<dbReference type="PANTHER" id="PTHR48111:SF39">
    <property type="entry name" value="TRANSCRIPTIONAL REGULATORY PROTEIN CPXR"/>
    <property type="match status" value="1"/>
</dbReference>
<dbReference type="InterPro" id="IPR058124">
    <property type="entry name" value="CpxR-like_REC"/>
</dbReference>
<feature type="domain" description="Response regulatory" evidence="11">
    <location>
        <begin position="3"/>
        <end position="116"/>
    </location>
</feature>
<evidence type="ECO:0000256" key="5">
    <source>
        <dbReference type="ARBA" id="ARBA00023015"/>
    </source>
</evidence>
<dbReference type="SMART" id="SM00448">
    <property type="entry name" value="REC"/>
    <property type="match status" value="1"/>
</dbReference>
<dbReference type="Gene3D" id="1.10.10.10">
    <property type="entry name" value="Winged helix-like DNA-binding domain superfamily/Winged helix DNA-binding domain"/>
    <property type="match status" value="1"/>
</dbReference>
<evidence type="ECO:0000256" key="7">
    <source>
        <dbReference type="ARBA" id="ARBA00023163"/>
    </source>
</evidence>
<dbReference type="Proteomes" id="UP001501565">
    <property type="component" value="Unassembled WGS sequence"/>
</dbReference>
<evidence type="ECO:0000256" key="6">
    <source>
        <dbReference type="ARBA" id="ARBA00023125"/>
    </source>
</evidence>
<evidence type="ECO:0000256" key="8">
    <source>
        <dbReference type="PROSITE-ProRule" id="PRU00169"/>
    </source>
</evidence>
<evidence type="ECO:0000256" key="4">
    <source>
        <dbReference type="ARBA" id="ARBA00023012"/>
    </source>
</evidence>
<evidence type="ECO:0000256" key="10">
    <source>
        <dbReference type="SAM" id="MobiDB-lite"/>
    </source>
</evidence>
<comment type="subcellular location">
    <subcellularLocation>
        <location evidence="1">Cytoplasm</location>
    </subcellularLocation>
</comment>
<dbReference type="CDD" id="cd00383">
    <property type="entry name" value="trans_reg_C"/>
    <property type="match status" value="1"/>
</dbReference>
<dbReference type="RefSeq" id="WP_344799842.1">
    <property type="nucleotide sequence ID" value="NZ_BAABBN010000012.1"/>
</dbReference>
<proteinExistence type="predicted"/>
<sequence length="251" mass="28088">MTQVLLVDDDQSLNELLSTYLSNEGFSVEQAFDGEQALKKINTSPFDIVILDIMMPVKNGIDTLRDLRRDHQTPVIMLTAKSEDIDRIIGLEMGADDYLPKPCNPRELIARIRAILRRTSAPSLSGDSDESNRPDQPSHKKAATQIRVGKLTLNTARFEAHYDQQPITLTGAEFKLLQVMLSHPGAILSKAQLSLDVLNRPLEAYDRSIDVHVSNLRKKLAGVEITTDIISNIRGQGYLFKHELLTDELSE</sequence>
<evidence type="ECO:0000256" key="2">
    <source>
        <dbReference type="ARBA" id="ARBA00022490"/>
    </source>
</evidence>
<dbReference type="InterPro" id="IPR036388">
    <property type="entry name" value="WH-like_DNA-bd_sf"/>
</dbReference>
<keyword evidence="6 9" id="KW-0238">DNA-binding</keyword>
<dbReference type="SMART" id="SM00862">
    <property type="entry name" value="Trans_reg_C"/>
    <property type="match status" value="1"/>
</dbReference>
<dbReference type="InterPro" id="IPR016032">
    <property type="entry name" value="Sig_transdc_resp-reg_C-effctor"/>
</dbReference>
<gene>
    <name evidence="13" type="primary">cpxR</name>
    <name evidence="13" type="ORF">GCM10022277_34460</name>
</gene>
<keyword evidence="4" id="KW-0902">Two-component regulatory system</keyword>
<dbReference type="PANTHER" id="PTHR48111">
    <property type="entry name" value="REGULATOR OF RPOS"/>
    <property type="match status" value="1"/>
</dbReference>
<dbReference type="InterPro" id="IPR001789">
    <property type="entry name" value="Sig_transdc_resp-reg_receiver"/>
</dbReference>
<name>A0ABP7N230_9GAMM</name>
<keyword evidence="2" id="KW-0963">Cytoplasm</keyword>
<dbReference type="PROSITE" id="PS50110">
    <property type="entry name" value="RESPONSE_REGULATORY"/>
    <property type="match status" value="1"/>
</dbReference>
<dbReference type="Gene3D" id="6.10.250.690">
    <property type="match status" value="1"/>
</dbReference>
<dbReference type="PROSITE" id="PS51755">
    <property type="entry name" value="OMPR_PHOB"/>
    <property type="match status" value="1"/>
</dbReference>
<keyword evidence="7" id="KW-0804">Transcription</keyword>
<feature type="modified residue" description="4-aspartylphosphate" evidence="8">
    <location>
        <position position="52"/>
    </location>
</feature>
<organism evidence="13 14">
    <name type="scientific">Litoribacillus peritrichatus</name>
    <dbReference type="NCBI Taxonomy" id="718191"/>
    <lineage>
        <taxon>Bacteria</taxon>
        <taxon>Pseudomonadati</taxon>
        <taxon>Pseudomonadota</taxon>
        <taxon>Gammaproteobacteria</taxon>
        <taxon>Oceanospirillales</taxon>
        <taxon>Oceanospirillaceae</taxon>
        <taxon>Litoribacillus</taxon>
    </lineage>
</organism>
<evidence type="ECO:0000259" key="12">
    <source>
        <dbReference type="PROSITE" id="PS51755"/>
    </source>
</evidence>
<evidence type="ECO:0000313" key="13">
    <source>
        <dbReference type="EMBL" id="GAA3935017.1"/>
    </source>
</evidence>
<dbReference type="SUPFAM" id="SSF46894">
    <property type="entry name" value="C-terminal effector domain of the bipartite response regulators"/>
    <property type="match status" value="1"/>
</dbReference>
<feature type="DNA-binding region" description="OmpR/PhoB-type" evidence="9">
    <location>
        <begin position="143"/>
        <end position="242"/>
    </location>
</feature>
<dbReference type="Pfam" id="PF00486">
    <property type="entry name" value="Trans_reg_C"/>
    <property type="match status" value="1"/>
</dbReference>
<evidence type="ECO:0000313" key="14">
    <source>
        <dbReference type="Proteomes" id="UP001501565"/>
    </source>
</evidence>
<dbReference type="CDD" id="cd17623">
    <property type="entry name" value="REC_OmpR_CpxR"/>
    <property type="match status" value="1"/>
</dbReference>
<dbReference type="SUPFAM" id="SSF52172">
    <property type="entry name" value="CheY-like"/>
    <property type="match status" value="1"/>
</dbReference>
<evidence type="ECO:0000256" key="1">
    <source>
        <dbReference type="ARBA" id="ARBA00004496"/>
    </source>
</evidence>
<dbReference type="InterPro" id="IPR011006">
    <property type="entry name" value="CheY-like_superfamily"/>
</dbReference>
<dbReference type="InterPro" id="IPR001867">
    <property type="entry name" value="OmpR/PhoB-type_DNA-bd"/>
</dbReference>
<evidence type="ECO:0000256" key="9">
    <source>
        <dbReference type="PROSITE-ProRule" id="PRU01091"/>
    </source>
</evidence>
<keyword evidence="14" id="KW-1185">Reference proteome</keyword>